<organism evidence="2 3">
    <name type="scientific">Candidatus Gottesmanbacteria bacterium RBG_16_38_7b</name>
    <dbReference type="NCBI Taxonomy" id="1798372"/>
    <lineage>
        <taxon>Bacteria</taxon>
        <taxon>Candidatus Gottesmaniibacteriota</taxon>
    </lineage>
</organism>
<keyword evidence="1" id="KW-0812">Transmembrane</keyword>
<dbReference type="EMBL" id="MFJB01000081">
    <property type="protein sequence ID" value="OGF98874.1"/>
    <property type="molecule type" value="Genomic_DNA"/>
</dbReference>
<gene>
    <name evidence="2" type="ORF">A2153_03955</name>
</gene>
<accession>A0A1F5YFC8</accession>
<protein>
    <submittedName>
        <fullName evidence="2">Uncharacterized protein</fullName>
    </submittedName>
</protein>
<evidence type="ECO:0000313" key="2">
    <source>
        <dbReference type="EMBL" id="OGF98874.1"/>
    </source>
</evidence>
<reference evidence="2 3" key="1">
    <citation type="journal article" date="2016" name="Nat. Commun.">
        <title>Thousands of microbial genomes shed light on interconnected biogeochemical processes in an aquifer system.</title>
        <authorList>
            <person name="Anantharaman K."/>
            <person name="Brown C.T."/>
            <person name="Hug L.A."/>
            <person name="Sharon I."/>
            <person name="Castelle C.J."/>
            <person name="Probst A.J."/>
            <person name="Thomas B.C."/>
            <person name="Singh A."/>
            <person name="Wilkins M.J."/>
            <person name="Karaoz U."/>
            <person name="Brodie E.L."/>
            <person name="Williams K.H."/>
            <person name="Hubbard S.S."/>
            <person name="Banfield J.F."/>
        </authorList>
    </citation>
    <scope>NUCLEOTIDE SEQUENCE [LARGE SCALE GENOMIC DNA]</scope>
</reference>
<name>A0A1F5YFC8_9BACT</name>
<evidence type="ECO:0000313" key="3">
    <source>
        <dbReference type="Proteomes" id="UP000177396"/>
    </source>
</evidence>
<keyword evidence="1" id="KW-1133">Transmembrane helix</keyword>
<proteinExistence type="predicted"/>
<keyword evidence="1" id="KW-0472">Membrane</keyword>
<dbReference type="AlphaFoldDB" id="A0A1F5YFC8"/>
<evidence type="ECO:0000256" key="1">
    <source>
        <dbReference type="SAM" id="Phobius"/>
    </source>
</evidence>
<feature type="transmembrane region" description="Helical" evidence="1">
    <location>
        <begin position="21"/>
        <end position="41"/>
    </location>
</feature>
<sequence>MKVKADKNPKYIPDRRKTLQAFAGGIILSVITLILFFYIILVPRYEKNLEKQVEERTNSFWRNREYRIPVLSPTPIINNCPKCQEQIYNWDNIMEFYSIKVADPAWVKLESNRVGIRFEYPIEANKLVMFEFNEWGENISDPSGTVFVWSTRGLGEEFGEDYFAQGASKDIKVGREEVFLYNWTESEGKYYVNDTNGNSYKVENIFTREIPAGGRALLFNTLCFWEYKGGCEEIEYSKTLIVNFPLNHREKIESILFNIPAGFTDADIERLIESIDFIK</sequence>
<dbReference type="Proteomes" id="UP000177396">
    <property type="component" value="Unassembled WGS sequence"/>
</dbReference>
<comment type="caution">
    <text evidence="2">The sequence shown here is derived from an EMBL/GenBank/DDBJ whole genome shotgun (WGS) entry which is preliminary data.</text>
</comment>